<proteinExistence type="predicted"/>
<gene>
    <name evidence="2" type="ORF">CYLTODRAFT_460695</name>
</gene>
<evidence type="ECO:0000256" key="1">
    <source>
        <dbReference type="SAM" id="MobiDB-lite"/>
    </source>
</evidence>
<name>A0A0D7ATC3_9AGAR</name>
<keyword evidence="3" id="KW-1185">Reference proteome</keyword>
<dbReference type="AlphaFoldDB" id="A0A0D7ATC3"/>
<protein>
    <submittedName>
        <fullName evidence="2">Uncharacterized protein</fullName>
    </submittedName>
</protein>
<sequence>MYTRGHDIPPAVEDDEPVKKRARPSFALGPMESAVAQSEAPYQPQSVHRSVHVTRLGSGPARARVTAGYVPSARPPGFMTGQMPRPLPSIAEEDPNTTGTDSGGTGDDNLSSTSIVNAAKSTPYNPQSAEAMRELWDIDEQDWDYAAEEVLDEHGETKDEGPATGRKFYMSSDDPMSVFRSLSPAILDTFFDLEGVRPYSDCRTCKFRRAVAGEPSPLTRPKALFRCVSCGVFLECQACCLQRHMFTPLHRIKVCSMPYA</sequence>
<evidence type="ECO:0000313" key="2">
    <source>
        <dbReference type="EMBL" id="KIY60561.1"/>
    </source>
</evidence>
<dbReference type="OrthoDB" id="3069526at2759"/>
<evidence type="ECO:0000313" key="3">
    <source>
        <dbReference type="Proteomes" id="UP000054007"/>
    </source>
</evidence>
<organism evidence="2 3">
    <name type="scientific">Cylindrobasidium torrendii FP15055 ss-10</name>
    <dbReference type="NCBI Taxonomy" id="1314674"/>
    <lineage>
        <taxon>Eukaryota</taxon>
        <taxon>Fungi</taxon>
        <taxon>Dikarya</taxon>
        <taxon>Basidiomycota</taxon>
        <taxon>Agaricomycotina</taxon>
        <taxon>Agaricomycetes</taxon>
        <taxon>Agaricomycetidae</taxon>
        <taxon>Agaricales</taxon>
        <taxon>Marasmiineae</taxon>
        <taxon>Physalacriaceae</taxon>
        <taxon>Cylindrobasidium</taxon>
    </lineage>
</organism>
<accession>A0A0D7ATC3</accession>
<reference evidence="2 3" key="1">
    <citation type="journal article" date="2015" name="Fungal Genet. Biol.">
        <title>Evolution of novel wood decay mechanisms in Agaricales revealed by the genome sequences of Fistulina hepatica and Cylindrobasidium torrendii.</title>
        <authorList>
            <person name="Floudas D."/>
            <person name="Held B.W."/>
            <person name="Riley R."/>
            <person name="Nagy L.G."/>
            <person name="Koehler G."/>
            <person name="Ransdell A.S."/>
            <person name="Younus H."/>
            <person name="Chow J."/>
            <person name="Chiniquy J."/>
            <person name="Lipzen A."/>
            <person name="Tritt A."/>
            <person name="Sun H."/>
            <person name="Haridas S."/>
            <person name="LaButti K."/>
            <person name="Ohm R.A."/>
            <person name="Kues U."/>
            <person name="Blanchette R.A."/>
            <person name="Grigoriev I.V."/>
            <person name="Minto R.E."/>
            <person name="Hibbett D.S."/>
        </authorList>
    </citation>
    <scope>NUCLEOTIDE SEQUENCE [LARGE SCALE GENOMIC DNA]</scope>
    <source>
        <strain evidence="2 3">FP15055 ss-10</strain>
    </source>
</reference>
<feature type="region of interest" description="Disordered" evidence="1">
    <location>
        <begin position="1"/>
        <end position="23"/>
    </location>
</feature>
<dbReference type="Proteomes" id="UP000054007">
    <property type="component" value="Unassembled WGS sequence"/>
</dbReference>
<dbReference type="EMBL" id="KN881523">
    <property type="protein sequence ID" value="KIY60561.1"/>
    <property type="molecule type" value="Genomic_DNA"/>
</dbReference>
<feature type="region of interest" description="Disordered" evidence="1">
    <location>
        <begin position="69"/>
        <end position="113"/>
    </location>
</feature>